<evidence type="ECO:0000313" key="2">
    <source>
        <dbReference type="EMBL" id="KAG1363583.1"/>
    </source>
</evidence>
<name>A0A8K0IP64_COCNU</name>
<feature type="region of interest" description="Disordered" evidence="1">
    <location>
        <begin position="1"/>
        <end position="31"/>
    </location>
</feature>
<proteinExistence type="predicted"/>
<feature type="region of interest" description="Disordered" evidence="1">
    <location>
        <begin position="55"/>
        <end position="85"/>
    </location>
</feature>
<evidence type="ECO:0000256" key="1">
    <source>
        <dbReference type="SAM" id="MobiDB-lite"/>
    </source>
</evidence>
<protein>
    <submittedName>
        <fullName evidence="2">Putative ensconsin-like</fullName>
    </submittedName>
</protein>
<keyword evidence="3" id="KW-1185">Reference proteome</keyword>
<comment type="caution">
    <text evidence="2">The sequence shown here is derived from an EMBL/GenBank/DDBJ whole genome shotgun (WGS) entry which is preliminary data.</text>
</comment>
<organism evidence="2 3">
    <name type="scientific">Cocos nucifera</name>
    <name type="common">Coconut palm</name>
    <dbReference type="NCBI Taxonomy" id="13894"/>
    <lineage>
        <taxon>Eukaryota</taxon>
        <taxon>Viridiplantae</taxon>
        <taxon>Streptophyta</taxon>
        <taxon>Embryophyta</taxon>
        <taxon>Tracheophyta</taxon>
        <taxon>Spermatophyta</taxon>
        <taxon>Magnoliopsida</taxon>
        <taxon>Liliopsida</taxon>
        <taxon>Arecaceae</taxon>
        <taxon>Arecoideae</taxon>
        <taxon>Cocoseae</taxon>
        <taxon>Attaleinae</taxon>
        <taxon>Cocos</taxon>
    </lineage>
</organism>
<gene>
    <name evidence="2" type="ORF">COCNU_11G004100</name>
</gene>
<dbReference type="AlphaFoldDB" id="A0A8K0IP64"/>
<dbReference type="Proteomes" id="UP000797356">
    <property type="component" value="Chromosome 11"/>
</dbReference>
<dbReference type="EMBL" id="CM017882">
    <property type="protein sequence ID" value="KAG1363583.1"/>
    <property type="molecule type" value="Genomic_DNA"/>
</dbReference>
<evidence type="ECO:0000313" key="3">
    <source>
        <dbReference type="Proteomes" id="UP000797356"/>
    </source>
</evidence>
<reference evidence="2" key="2">
    <citation type="submission" date="2019-07" db="EMBL/GenBank/DDBJ databases">
        <authorList>
            <person name="Yang Y."/>
            <person name="Bocs S."/>
            <person name="Baudouin L."/>
        </authorList>
    </citation>
    <scope>NUCLEOTIDE SEQUENCE</scope>
    <source>
        <tissue evidence="2">Spear leaf of Hainan Tall coconut</tissue>
    </source>
</reference>
<reference evidence="2" key="1">
    <citation type="journal article" date="2017" name="Gigascience">
        <title>The genome draft of coconut (Cocos nucifera).</title>
        <authorList>
            <person name="Xiao Y."/>
            <person name="Xu P."/>
            <person name="Fan H."/>
            <person name="Baudouin L."/>
            <person name="Xia W."/>
            <person name="Bocs S."/>
            <person name="Xu J."/>
            <person name="Li Q."/>
            <person name="Guo A."/>
            <person name="Zhou L."/>
            <person name="Li J."/>
            <person name="Wu Y."/>
            <person name="Ma Z."/>
            <person name="Armero A."/>
            <person name="Issali A.E."/>
            <person name="Liu N."/>
            <person name="Peng M."/>
            <person name="Yang Y."/>
        </authorList>
    </citation>
    <scope>NUCLEOTIDE SEQUENCE</scope>
    <source>
        <tissue evidence="2">Spear leaf of Hainan Tall coconut</tissue>
    </source>
</reference>
<accession>A0A8K0IP64</accession>
<sequence length="143" mass="15673">MLSKGLQARKKKSTAFDESTAKKARMNTSSSGASVDAIVVTKVAATAWVGAIIEGSMPPSSTSPPVEDPALWPPTGREEGKKKEKKIIMKVHHKACFDESNDDGDNLREDPFSNLELIRDLIDKFAMPEVVDHMADLDYTQLI</sequence>